<dbReference type="GO" id="GO:0016780">
    <property type="term" value="F:phosphotransferase activity, for other substituted phosphate groups"/>
    <property type="evidence" value="ECO:0007669"/>
    <property type="project" value="InterPro"/>
</dbReference>
<comment type="caution">
    <text evidence="4">The sequence shown here is derived from an EMBL/GenBank/DDBJ whole genome shotgun (WGS) entry which is preliminary data.</text>
</comment>
<feature type="transmembrane region" description="Helical" evidence="3">
    <location>
        <begin position="101"/>
        <end position="120"/>
    </location>
</feature>
<evidence type="ECO:0000256" key="1">
    <source>
        <dbReference type="ARBA" id="ARBA00022679"/>
    </source>
</evidence>
<reference evidence="4 5" key="1">
    <citation type="submission" date="2020-05" db="EMBL/GenBank/DDBJ databases">
        <authorList>
            <person name="Ruan W."/>
            <person name="Jeon C.O."/>
            <person name="Chun B.H."/>
        </authorList>
    </citation>
    <scope>NUCLEOTIDE SEQUENCE [LARGE SCALE GENOMIC DNA]</scope>
    <source>
        <strain evidence="4 5">TBZ9</strain>
    </source>
</reference>
<dbReference type="RefSeq" id="WP_171702022.1">
    <property type="nucleotide sequence ID" value="NZ_JABFHI010000002.1"/>
</dbReference>
<keyword evidence="1 2" id="KW-0808">Transferase</keyword>
<dbReference type="GO" id="GO:0016020">
    <property type="term" value="C:membrane"/>
    <property type="evidence" value="ECO:0007669"/>
    <property type="project" value="InterPro"/>
</dbReference>
<keyword evidence="3" id="KW-1133">Transmembrane helix</keyword>
<feature type="transmembrane region" description="Helical" evidence="3">
    <location>
        <begin position="215"/>
        <end position="237"/>
    </location>
</feature>
<evidence type="ECO:0000313" key="4">
    <source>
        <dbReference type="EMBL" id="NOG31581.1"/>
    </source>
</evidence>
<feature type="transmembrane region" description="Helical" evidence="3">
    <location>
        <begin position="77"/>
        <end position="95"/>
    </location>
</feature>
<dbReference type="AlphaFoldDB" id="A0A7Y3TWJ3"/>
<dbReference type="InterPro" id="IPR048254">
    <property type="entry name" value="CDP_ALCOHOL_P_TRANSF_CS"/>
</dbReference>
<keyword evidence="3" id="KW-0812">Transmembrane</keyword>
<evidence type="ECO:0000256" key="2">
    <source>
        <dbReference type="RuleBase" id="RU003750"/>
    </source>
</evidence>
<organism evidence="4 5">
    <name type="scientific">Vreelandella azerica</name>
    <dbReference type="NCBI Taxonomy" id="2732867"/>
    <lineage>
        <taxon>Bacteria</taxon>
        <taxon>Pseudomonadati</taxon>
        <taxon>Pseudomonadota</taxon>
        <taxon>Gammaproteobacteria</taxon>
        <taxon>Oceanospirillales</taxon>
        <taxon>Halomonadaceae</taxon>
        <taxon>Vreelandella</taxon>
    </lineage>
</organism>
<evidence type="ECO:0000256" key="3">
    <source>
        <dbReference type="SAM" id="Phobius"/>
    </source>
</evidence>
<feature type="transmembrane region" description="Helical" evidence="3">
    <location>
        <begin position="12"/>
        <end position="32"/>
    </location>
</feature>
<accession>A0A7Y3TWJ3</accession>
<protein>
    <submittedName>
        <fullName evidence="4">CDP-alcohol phosphatidyltransferase family protein</fullName>
    </submittedName>
</protein>
<dbReference type="InterPro" id="IPR043130">
    <property type="entry name" value="CDP-OH_PTrfase_TM_dom"/>
</dbReference>
<proteinExistence type="inferred from homology"/>
<gene>
    <name evidence="4" type="ORF">HLB35_07010</name>
</gene>
<dbReference type="Pfam" id="PF01066">
    <property type="entry name" value="CDP-OH_P_transf"/>
    <property type="match status" value="1"/>
</dbReference>
<comment type="similarity">
    <text evidence="2">Belongs to the CDP-alcohol phosphatidyltransferase class-I family.</text>
</comment>
<keyword evidence="3" id="KW-0472">Membrane</keyword>
<evidence type="ECO:0000313" key="5">
    <source>
        <dbReference type="Proteomes" id="UP000588806"/>
    </source>
</evidence>
<dbReference type="Gene3D" id="1.20.120.1760">
    <property type="match status" value="1"/>
</dbReference>
<dbReference type="PROSITE" id="PS00379">
    <property type="entry name" value="CDP_ALCOHOL_P_TRANSF"/>
    <property type="match status" value="1"/>
</dbReference>
<keyword evidence="5" id="KW-1185">Reference proteome</keyword>
<dbReference type="EMBL" id="JABFHI010000002">
    <property type="protein sequence ID" value="NOG31581.1"/>
    <property type="molecule type" value="Genomic_DNA"/>
</dbReference>
<sequence>MTIYRKAQRTGSYTAALFTLSEISLGALMLVVLGASLPQLLSSLLAWGLAFGLYTLIAGLVMAFWSGGPLGWANRVTLLRAVLVAIVAAGVWMPLSPLGHWQWLGVALIALLLDGVDGWVARRTGSQTAFGARFDMELDALLILLLCVGVMLKTPTGPWVLLIGAMRYAFVAAGTRYPWLQEALYDSLRRKAVCVWQIAALLLALTPWASGLAALLLALSALVVLVYSFGVDTLWLYRQYGPRRR</sequence>
<dbReference type="GO" id="GO:0008654">
    <property type="term" value="P:phospholipid biosynthetic process"/>
    <property type="evidence" value="ECO:0007669"/>
    <property type="project" value="InterPro"/>
</dbReference>
<name>A0A7Y3TWJ3_9GAMM</name>
<reference evidence="4 5" key="2">
    <citation type="submission" date="2020-06" db="EMBL/GenBank/DDBJ databases">
        <title>Halomonas songnenensis sp. nov., a moderately halophilic bacterium isolated from saline and alkaline soils.</title>
        <authorList>
            <person name="Jiang J."/>
            <person name="Pan Y."/>
        </authorList>
    </citation>
    <scope>NUCLEOTIDE SEQUENCE [LARGE SCALE GENOMIC DNA]</scope>
    <source>
        <strain evidence="4 5">TBZ9</strain>
    </source>
</reference>
<feature type="transmembrane region" description="Helical" evidence="3">
    <location>
        <begin position="44"/>
        <end position="65"/>
    </location>
</feature>
<dbReference type="InterPro" id="IPR000462">
    <property type="entry name" value="CDP-OH_P_trans"/>
</dbReference>
<feature type="transmembrane region" description="Helical" evidence="3">
    <location>
        <begin position="132"/>
        <end position="152"/>
    </location>
</feature>
<dbReference type="Proteomes" id="UP000588806">
    <property type="component" value="Unassembled WGS sequence"/>
</dbReference>